<dbReference type="EMBL" id="JAEPRB010000001">
    <property type="protein sequence ID" value="KAG2228239.1"/>
    <property type="molecule type" value="Genomic_DNA"/>
</dbReference>
<dbReference type="GO" id="GO:0004843">
    <property type="term" value="F:cysteine-type deubiquitinase activity"/>
    <property type="evidence" value="ECO:0007669"/>
    <property type="project" value="InterPro"/>
</dbReference>
<dbReference type="InterPro" id="IPR035927">
    <property type="entry name" value="DUSP-like_sf"/>
</dbReference>
<feature type="domain" description="F-box" evidence="1">
    <location>
        <begin position="2"/>
        <end position="48"/>
    </location>
</feature>
<dbReference type="Proteomes" id="UP000646827">
    <property type="component" value="Unassembled WGS sequence"/>
</dbReference>
<dbReference type="PROSITE" id="PS50181">
    <property type="entry name" value="FBOX"/>
    <property type="match status" value="1"/>
</dbReference>
<gene>
    <name evidence="3" type="ORF">INT45_011031</name>
</gene>
<dbReference type="Pfam" id="PF12937">
    <property type="entry name" value="F-box-like"/>
    <property type="match status" value="1"/>
</dbReference>
<proteinExistence type="predicted"/>
<dbReference type="InterPro" id="IPR036047">
    <property type="entry name" value="F-box-like_dom_sf"/>
</dbReference>
<sequence length="315" mass="36770">MPFNILELNNELLTCIAGHLSIDDLKTFSIVCHRFCIIAHDDATWREMLHNEFGVTYKLPDDTWKQQYERKCTDPKDNRICPHLGLVTRKSLEPYKGNYNNVINRAPPQHNCVICAQNHYESGLCLYICKGNNRIRCKDCSYKFHAMQKGRHGILLRIPVLQMYCFTCSRQLGETRGDESEEYYVDQLLENLTHDSDKGREQLTKRRQCLFERGLHITDSDRKSVLSSTPCFYFIDRMWLWAWFLRLCDGKLATEPITNKILEDEKGELNRDARPRGGSTVAFSIVTPRLWNYLVKTYGLVGKSYQSSNYVFVLE</sequence>
<evidence type="ECO:0000259" key="1">
    <source>
        <dbReference type="PROSITE" id="PS50181"/>
    </source>
</evidence>
<comment type="caution">
    <text evidence="3">The sequence shown here is derived from an EMBL/GenBank/DDBJ whole genome shotgun (WGS) entry which is preliminary data.</text>
</comment>
<dbReference type="InterPro" id="IPR006615">
    <property type="entry name" value="Pept_C19_DUSP"/>
</dbReference>
<dbReference type="PROSITE" id="PS51283">
    <property type="entry name" value="DUSP"/>
    <property type="match status" value="1"/>
</dbReference>
<evidence type="ECO:0000313" key="3">
    <source>
        <dbReference type="EMBL" id="KAG2228239.1"/>
    </source>
</evidence>
<evidence type="ECO:0000313" key="4">
    <source>
        <dbReference type="Proteomes" id="UP000646827"/>
    </source>
</evidence>
<evidence type="ECO:0000259" key="2">
    <source>
        <dbReference type="PROSITE" id="PS51283"/>
    </source>
</evidence>
<accession>A0A8H7SDB5</accession>
<organism evidence="3 4">
    <name type="scientific">Circinella minor</name>
    <dbReference type="NCBI Taxonomy" id="1195481"/>
    <lineage>
        <taxon>Eukaryota</taxon>
        <taxon>Fungi</taxon>
        <taxon>Fungi incertae sedis</taxon>
        <taxon>Mucoromycota</taxon>
        <taxon>Mucoromycotina</taxon>
        <taxon>Mucoromycetes</taxon>
        <taxon>Mucorales</taxon>
        <taxon>Lichtheimiaceae</taxon>
        <taxon>Circinella</taxon>
    </lineage>
</organism>
<dbReference type="OrthoDB" id="3219396at2759"/>
<dbReference type="InterPro" id="IPR001810">
    <property type="entry name" value="F-box_dom"/>
</dbReference>
<name>A0A8H7SDB5_9FUNG</name>
<dbReference type="AlphaFoldDB" id="A0A8H7SDB5"/>
<dbReference type="Gene3D" id="1.20.1280.50">
    <property type="match status" value="1"/>
</dbReference>
<protein>
    <recommendedName>
        <fullName evidence="5">F-box domain-containing protein</fullName>
    </recommendedName>
</protein>
<evidence type="ECO:0008006" key="5">
    <source>
        <dbReference type="Google" id="ProtNLM"/>
    </source>
</evidence>
<reference evidence="3 4" key="1">
    <citation type="submission" date="2020-12" db="EMBL/GenBank/DDBJ databases">
        <title>Metabolic potential, ecology and presence of endohyphal bacteria is reflected in genomic diversity of Mucoromycotina.</title>
        <authorList>
            <person name="Muszewska A."/>
            <person name="Okrasinska A."/>
            <person name="Steczkiewicz K."/>
            <person name="Drgas O."/>
            <person name="Orlowska M."/>
            <person name="Perlinska-Lenart U."/>
            <person name="Aleksandrzak-Piekarczyk T."/>
            <person name="Szatraj K."/>
            <person name="Zielenkiewicz U."/>
            <person name="Pilsyk S."/>
            <person name="Malc E."/>
            <person name="Mieczkowski P."/>
            <person name="Kruszewska J.S."/>
            <person name="Biernat P."/>
            <person name="Pawlowska J."/>
        </authorList>
    </citation>
    <scope>NUCLEOTIDE SEQUENCE [LARGE SCALE GENOMIC DNA]</scope>
    <source>
        <strain evidence="3 4">CBS 142.35</strain>
    </source>
</reference>
<feature type="domain" description="DUSP" evidence="2">
    <location>
        <begin position="202"/>
        <end position="311"/>
    </location>
</feature>
<dbReference type="SUPFAM" id="SSF81383">
    <property type="entry name" value="F-box domain"/>
    <property type="match status" value="1"/>
</dbReference>
<keyword evidence="4" id="KW-1185">Reference proteome</keyword>
<dbReference type="SUPFAM" id="SSF143791">
    <property type="entry name" value="DUSP-like"/>
    <property type="match status" value="1"/>
</dbReference>